<dbReference type="InterPro" id="IPR003131">
    <property type="entry name" value="T1-type_BTB"/>
</dbReference>
<dbReference type="Proteomes" id="UP000694888">
    <property type="component" value="Unplaced"/>
</dbReference>
<dbReference type="InterPro" id="IPR000210">
    <property type="entry name" value="BTB/POZ_dom"/>
</dbReference>
<keyword evidence="5" id="KW-0631">Potassium channel</keyword>
<dbReference type="PRINTS" id="PR01491">
    <property type="entry name" value="KVCHANNEL"/>
</dbReference>
<evidence type="ECO:0000313" key="16">
    <source>
        <dbReference type="RefSeq" id="XP_012945905.1"/>
    </source>
</evidence>
<feature type="region of interest" description="Disordered" evidence="12">
    <location>
        <begin position="702"/>
        <end position="739"/>
    </location>
</feature>
<evidence type="ECO:0000256" key="5">
    <source>
        <dbReference type="ARBA" id="ARBA00022826"/>
    </source>
</evidence>
<keyword evidence="11" id="KW-0407">Ion channel</keyword>
<feature type="compositionally biased region" description="Acidic residues" evidence="12">
    <location>
        <begin position="47"/>
        <end position="62"/>
    </location>
</feature>
<evidence type="ECO:0000256" key="7">
    <source>
        <dbReference type="ARBA" id="ARBA00022958"/>
    </source>
</evidence>
<dbReference type="Pfam" id="PF02214">
    <property type="entry name" value="BTB_2"/>
    <property type="match status" value="1"/>
</dbReference>
<dbReference type="PANTHER" id="PTHR11537:SF254">
    <property type="entry name" value="POTASSIUM VOLTAGE-GATED CHANNEL PROTEIN SHAB"/>
    <property type="match status" value="1"/>
</dbReference>
<dbReference type="InterPro" id="IPR003968">
    <property type="entry name" value="K_chnl_volt-dep_Kv"/>
</dbReference>
<evidence type="ECO:0000259" key="14">
    <source>
        <dbReference type="PROSITE" id="PS50097"/>
    </source>
</evidence>
<dbReference type="GeneID" id="101846477"/>
<evidence type="ECO:0000256" key="2">
    <source>
        <dbReference type="ARBA" id="ARBA00022448"/>
    </source>
</evidence>
<evidence type="ECO:0000256" key="11">
    <source>
        <dbReference type="ARBA" id="ARBA00023303"/>
    </source>
</evidence>
<feature type="transmembrane region" description="Helical" evidence="13">
    <location>
        <begin position="647"/>
        <end position="675"/>
    </location>
</feature>
<dbReference type="InterPro" id="IPR028325">
    <property type="entry name" value="VG_K_chnl"/>
</dbReference>
<feature type="transmembrane region" description="Helical" evidence="13">
    <location>
        <begin position="615"/>
        <end position="635"/>
    </location>
</feature>
<evidence type="ECO:0000256" key="1">
    <source>
        <dbReference type="ARBA" id="ARBA00004141"/>
    </source>
</evidence>
<dbReference type="Gene3D" id="1.10.287.70">
    <property type="match status" value="1"/>
</dbReference>
<dbReference type="SMART" id="SM00225">
    <property type="entry name" value="BTB"/>
    <property type="match status" value="1"/>
</dbReference>
<keyword evidence="6" id="KW-0851">Voltage-gated channel</keyword>
<sequence>MDVNLINISLPRRPSFPQGGLDWRLRHKRASGPGREGRKFNSVCDLSENDDDDDDDNDDDLDERSGSEVMPFQHDRACPLHRVTAPPAGATTAPNPTGQTQHPGLYTANVTSQTSLVTSQSPSLSVNSSPSPAPQHENAPRCSCIDRRNSRSAKNNNNNEEGNPSGHNRDGVDGGGGHRGRRKKARETVIINVGGQVFETYRSTLRRLKTPIFNSDDKLQRYYRSSHKDYFFDRDATAFGSILNFLRTGELHIPTNMCGPALQNELEFWGIEEVDIARCCWTQYNTWKTQCRSLEKLEYDRKFSTTQHEYTVGADSSCWIRLRTSVWTFLQDPGSSRWAKAYAWVSIIFVFVSIFSFCAETHPLFKVRARDMTHMASFYEFFNLEAIQWWDLTHPHNATADIINATSSLNSAANQNASGSGLASNIALSNSAPSSSLRGSSSNTNCACDRRGRANVVFDEYYTDEGDDADEERENYTGNRLLPHPALVIMDMSCLAFFTMEYLTRFLCSPSKKNFVRALQNIVDFLAFAPDYVEILFLIIDPSQTEGMAIMEMLFILRILRLFRIFRLIRHVPGLWILLYTLKASFNELMLMCVFLLIGMVVFATLIHFVEPDGIFTNIPVGFWWSVVTMTTVGYGDMFPESAAGYFIGSCCAVAGLLMIAFTVPIIVSNFVLYYTHVQYGLARKDRELARQREEELEAERLAEEARKKSNLDVEGACSTTATPTPLPTPPTTTRNGRTYTYVNRLEPSAEGEEPDDATDVSCVNGGGAGSAVFIVERETTVT</sequence>
<keyword evidence="8 13" id="KW-1133">Transmembrane helix</keyword>
<feature type="domain" description="BTB" evidence="14">
    <location>
        <begin position="187"/>
        <end position="255"/>
    </location>
</feature>
<evidence type="ECO:0000256" key="13">
    <source>
        <dbReference type="SAM" id="Phobius"/>
    </source>
</evidence>
<dbReference type="RefSeq" id="XP_012945905.1">
    <property type="nucleotide sequence ID" value="XM_013090451.2"/>
</dbReference>
<accession>A0ABM1AE16</accession>
<name>A0ABM1AE16_APLCA</name>
<protein>
    <submittedName>
        <fullName evidence="16">Potassium voltage-gated channel subfamily A member 1</fullName>
    </submittedName>
</protein>
<evidence type="ECO:0000256" key="3">
    <source>
        <dbReference type="ARBA" id="ARBA00022538"/>
    </source>
</evidence>
<dbReference type="InterPro" id="IPR005821">
    <property type="entry name" value="Ion_trans_dom"/>
</dbReference>
<feature type="compositionally biased region" description="Low complexity" evidence="12">
    <location>
        <begin position="110"/>
        <end position="130"/>
    </location>
</feature>
<evidence type="ECO:0000256" key="12">
    <source>
        <dbReference type="SAM" id="MobiDB-lite"/>
    </source>
</evidence>
<organism evidence="15 16">
    <name type="scientific">Aplysia californica</name>
    <name type="common">California sea hare</name>
    <dbReference type="NCBI Taxonomy" id="6500"/>
    <lineage>
        <taxon>Eukaryota</taxon>
        <taxon>Metazoa</taxon>
        <taxon>Spiralia</taxon>
        <taxon>Lophotrochozoa</taxon>
        <taxon>Mollusca</taxon>
        <taxon>Gastropoda</taxon>
        <taxon>Heterobranchia</taxon>
        <taxon>Euthyneura</taxon>
        <taxon>Tectipleura</taxon>
        <taxon>Aplysiida</taxon>
        <taxon>Aplysioidea</taxon>
        <taxon>Aplysiidae</taxon>
        <taxon>Aplysia</taxon>
    </lineage>
</organism>
<feature type="compositionally biased region" description="Basic and acidic residues" evidence="12">
    <location>
        <begin position="702"/>
        <end position="712"/>
    </location>
</feature>
<evidence type="ECO:0000256" key="6">
    <source>
        <dbReference type="ARBA" id="ARBA00022882"/>
    </source>
</evidence>
<gene>
    <name evidence="16" type="primary">LOC101846477</name>
</gene>
<dbReference type="PANTHER" id="PTHR11537">
    <property type="entry name" value="VOLTAGE-GATED POTASSIUM CHANNEL"/>
    <property type="match status" value="1"/>
</dbReference>
<dbReference type="PRINTS" id="PR00169">
    <property type="entry name" value="KCHANNEL"/>
</dbReference>
<keyword evidence="4 13" id="KW-0812">Transmembrane</keyword>
<proteinExistence type="predicted"/>
<evidence type="ECO:0000256" key="8">
    <source>
        <dbReference type="ARBA" id="ARBA00022989"/>
    </source>
</evidence>
<feature type="transmembrane region" description="Helical" evidence="13">
    <location>
        <begin position="589"/>
        <end position="610"/>
    </location>
</feature>
<evidence type="ECO:0000313" key="15">
    <source>
        <dbReference type="Proteomes" id="UP000694888"/>
    </source>
</evidence>
<evidence type="ECO:0000256" key="9">
    <source>
        <dbReference type="ARBA" id="ARBA00023065"/>
    </source>
</evidence>
<feature type="compositionally biased region" description="Low complexity" evidence="12">
    <location>
        <begin position="152"/>
        <end position="166"/>
    </location>
</feature>
<dbReference type="Pfam" id="PF00520">
    <property type="entry name" value="Ion_trans"/>
    <property type="match status" value="1"/>
</dbReference>
<keyword evidence="9" id="KW-0406">Ion transport</keyword>
<keyword evidence="10 13" id="KW-0472">Membrane</keyword>
<dbReference type="SUPFAM" id="SSF54695">
    <property type="entry name" value="POZ domain"/>
    <property type="match status" value="1"/>
</dbReference>
<dbReference type="PROSITE" id="PS50097">
    <property type="entry name" value="BTB"/>
    <property type="match status" value="1"/>
</dbReference>
<reference evidence="16" key="1">
    <citation type="submission" date="2025-08" db="UniProtKB">
        <authorList>
            <consortium name="RefSeq"/>
        </authorList>
    </citation>
    <scope>IDENTIFICATION</scope>
</reference>
<dbReference type="SUPFAM" id="SSF81324">
    <property type="entry name" value="Voltage-gated potassium channels"/>
    <property type="match status" value="1"/>
</dbReference>
<comment type="subcellular location">
    <subcellularLocation>
        <location evidence="1">Membrane</location>
        <topology evidence="1">Multi-pass membrane protein</topology>
    </subcellularLocation>
</comment>
<dbReference type="PRINTS" id="PR01498">
    <property type="entry name" value="SHAWCHANNEL"/>
</dbReference>
<dbReference type="InterPro" id="IPR027359">
    <property type="entry name" value="Volt_channel_dom_sf"/>
</dbReference>
<keyword evidence="7" id="KW-0630">Potassium</keyword>
<feature type="region of interest" description="Disordered" evidence="12">
    <location>
        <begin position="27"/>
        <end position="187"/>
    </location>
</feature>
<keyword evidence="3" id="KW-0633">Potassium transport</keyword>
<keyword evidence="2" id="KW-0813">Transport</keyword>
<evidence type="ECO:0000256" key="4">
    <source>
        <dbReference type="ARBA" id="ARBA00022692"/>
    </source>
</evidence>
<feature type="compositionally biased region" description="Low complexity" evidence="12">
    <location>
        <begin position="84"/>
        <end position="98"/>
    </location>
</feature>
<dbReference type="InterPro" id="IPR011333">
    <property type="entry name" value="SKP1/BTB/POZ_sf"/>
</dbReference>
<dbReference type="Gene3D" id="3.30.710.10">
    <property type="entry name" value="Potassium Channel Kv1.1, Chain A"/>
    <property type="match status" value="1"/>
</dbReference>
<keyword evidence="15" id="KW-1185">Reference proteome</keyword>
<evidence type="ECO:0000256" key="10">
    <source>
        <dbReference type="ARBA" id="ARBA00023136"/>
    </source>
</evidence>
<dbReference type="InterPro" id="IPR003974">
    <property type="entry name" value="K_chnl_volt-dep_Kv3"/>
</dbReference>
<dbReference type="Gene3D" id="1.20.120.350">
    <property type="entry name" value="Voltage-gated potassium channels. Chain C"/>
    <property type="match status" value="1"/>
</dbReference>